<reference evidence="13 14" key="1">
    <citation type="submission" date="2021-12" db="EMBL/GenBank/DDBJ databases">
        <title>Genome sequencing of bacteria with rrn-lacking chromosome and rrn-plasmid.</title>
        <authorList>
            <person name="Anda M."/>
            <person name="Iwasaki W."/>
        </authorList>
    </citation>
    <scope>NUCLEOTIDE SEQUENCE [LARGE SCALE GENOMIC DNA]</scope>
    <source>
        <strain evidence="13 14">NBRC 101262</strain>
    </source>
</reference>
<name>A0ABN6LCV1_9BACT</name>
<sequence length="488" mass="54943">MTDLSKIYKSNLSLLTDLYQITMAYGYWKNNKHEQEAVYELYFRKNPFGGGFSISAGLATVIDYLENWTFEAAEIKYLASLKNPSGSPMFEKGFLDYLEQMKFSCSVEGIPEGEIIFPFEPVLKVRGPLLQAQLIETPLLTLINFQTLIATKAARLKLATDGDTILEFGLRRAQGIDGGLSATRAAFVGGVDATSNVQAGMLFGIPVKGTHAHSWILSFDEEVEAFEAFAKAMPENTILLVDTYDTLEGVASAIETMKKLRSKNIPFHGIRLDSGDLAYLSIEARKMLDQAGFTATKIVASNDLDEYIIQSLKNSQNAKIDIWGVGTKLVTAYDQPALGGVYKLTNIKNQDGKWESKIKLSEQAIKVTTPGDHQIVRFYKNGKMRGDMVFDVHLGQDAEYFVDPTDVTRRKKIKIDWDEKLLLEPIFEKGKKVYQSPSLVEIRENTLQNMMTLDDSVKRFTHPHHYTVGLEPKLDEKKRQMIHTLRKH</sequence>
<organism evidence="13 14">
    <name type="scientific">Persicobacter psychrovividus</name>
    <dbReference type="NCBI Taxonomy" id="387638"/>
    <lineage>
        <taxon>Bacteria</taxon>
        <taxon>Pseudomonadati</taxon>
        <taxon>Bacteroidota</taxon>
        <taxon>Cytophagia</taxon>
        <taxon>Cytophagales</taxon>
        <taxon>Persicobacteraceae</taxon>
        <taxon>Persicobacter</taxon>
    </lineage>
</organism>
<protein>
    <recommendedName>
        <fullName evidence="3 9">Nicotinate phosphoribosyltransferase</fullName>
        <ecNumber evidence="3 9">6.3.4.21</ecNumber>
    </recommendedName>
</protein>
<evidence type="ECO:0000313" key="13">
    <source>
        <dbReference type="EMBL" id="BDC99141.1"/>
    </source>
</evidence>
<dbReference type="InterPro" id="IPR007229">
    <property type="entry name" value="Nic_PRibTrfase-Fam"/>
</dbReference>
<dbReference type="InterPro" id="IPR036068">
    <property type="entry name" value="Nicotinate_pribotase-like_C"/>
</dbReference>
<accession>A0ABN6LCV1</accession>
<evidence type="ECO:0000256" key="6">
    <source>
        <dbReference type="ARBA" id="ARBA00022642"/>
    </source>
</evidence>
<evidence type="ECO:0000259" key="11">
    <source>
        <dbReference type="Pfam" id="PF17767"/>
    </source>
</evidence>
<keyword evidence="14" id="KW-1185">Reference proteome</keyword>
<dbReference type="Pfam" id="PF17767">
    <property type="entry name" value="NAPRTase_N"/>
    <property type="match status" value="1"/>
</dbReference>
<evidence type="ECO:0000259" key="10">
    <source>
        <dbReference type="Pfam" id="PF04095"/>
    </source>
</evidence>
<dbReference type="NCBIfam" id="TIGR01513">
    <property type="entry name" value="NAPRTase_put"/>
    <property type="match status" value="1"/>
</dbReference>
<dbReference type="EC" id="6.3.4.21" evidence="3 9"/>
<dbReference type="InterPro" id="IPR013785">
    <property type="entry name" value="Aldolase_TIM"/>
</dbReference>
<keyword evidence="7 9" id="KW-0808">Transferase</keyword>
<evidence type="ECO:0000313" key="14">
    <source>
        <dbReference type="Proteomes" id="UP001354989"/>
    </source>
</evidence>
<evidence type="ECO:0000256" key="2">
    <source>
        <dbReference type="ARBA" id="ARBA00010897"/>
    </source>
</evidence>
<dbReference type="EMBL" id="AP025292">
    <property type="protein sequence ID" value="BDC99141.1"/>
    <property type="molecule type" value="Genomic_DNA"/>
</dbReference>
<evidence type="ECO:0000256" key="8">
    <source>
        <dbReference type="ARBA" id="ARBA00048668"/>
    </source>
</evidence>
<dbReference type="SUPFAM" id="SSF51690">
    <property type="entry name" value="Nicotinate/Quinolinate PRTase C-terminal domain-like"/>
    <property type="match status" value="1"/>
</dbReference>
<feature type="domain" description="Nicotinate phosphoribosyltransferase C-terminal" evidence="12">
    <location>
        <begin position="373"/>
        <end position="476"/>
    </location>
</feature>
<dbReference type="CDD" id="cd01570">
    <property type="entry name" value="NAPRTase_A"/>
    <property type="match status" value="1"/>
</dbReference>
<dbReference type="InterPro" id="IPR040727">
    <property type="entry name" value="NAPRTase_N"/>
</dbReference>
<evidence type="ECO:0000256" key="3">
    <source>
        <dbReference type="ARBA" id="ARBA00013236"/>
    </source>
</evidence>
<evidence type="ECO:0000256" key="9">
    <source>
        <dbReference type="RuleBase" id="RU365100"/>
    </source>
</evidence>
<dbReference type="Gene3D" id="3.20.140.10">
    <property type="entry name" value="nicotinate phosphoribosyltransferase"/>
    <property type="match status" value="1"/>
</dbReference>
<dbReference type="NCBIfam" id="NF006695">
    <property type="entry name" value="PRK09243.1-2"/>
    <property type="match status" value="1"/>
</dbReference>
<dbReference type="NCBIfam" id="NF009131">
    <property type="entry name" value="PRK12484.1"/>
    <property type="match status" value="1"/>
</dbReference>
<evidence type="ECO:0000259" key="12">
    <source>
        <dbReference type="Pfam" id="PF17956"/>
    </source>
</evidence>
<dbReference type="InterPro" id="IPR041525">
    <property type="entry name" value="N/Namide_PRibTrfase"/>
</dbReference>
<dbReference type="Pfam" id="PF17956">
    <property type="entry name" value="NAPRTase_C"/>
    <property type="match status" value="1"/>
</dbReference>
<dbReference type="PIRSF" id="PIRSF000484">
    <property type="entry name" value="NAPRT"/>
    <property type="match status" value="1"/>
</dbReference>
<dbReference type="Gene3D" id="3.20.20.70">
    <property type="entry name" value="Aldolase class I"/>
    <property type="match status" value="1"/>
</dbReference>
<gene>
    <name evidence="13" type="ORF">PEPS_14220</name>
</gene>
<comment type="similarity">
    <text evidence="2 9">Belongs to the NAPRTase family.</text>
</comment>
<dbReference type="SUPFAM" id="SSF54675">
    <property type="entry name" value="Nicotinate/Quinolinate PRTase N-terminal domain-like"/>
    <property type="match status" value="1"/>
</dbReference>
<dbReference type="PANTHER" id="PTHR11098">
    <property type="entry name" value="NICOTINATE PHOSPHORIBOSYLTRANSFERASE"/>
    <property type="match status" value="1"/>
</dbReference>
<comment type="PTM">
    <text evidence="9">Transiently phosphorylated on a His residue during the reaction cycle. Phosphorylation strongly increases the affinity for substrates and increases the rate of nicotinate D-ribonucleotide production. Dephosphorylation regenerates the low-affinity form of the enzyme, leading to product release.</text>
</comment>
<dbReference type="InterPro" id="IPR041619">
    <property type="entry name" value="NAPRTase_C"/>
</dbReference>
<comment type="catalytic activity">
    <reaction evidence="8 9">
        <text>5-phospho-alpha-D-ribose 1-diphosphate + nicotinate + ATP + H2O = nicotinate beta-D-ribonucleotide + ADP + phosphate + diphosphate</text>
        <dbReference type="Rhea" id="RHEA:36163"/>
        <dbReference type="ChEBI" id="CHEBI:15377"/>
        <dbReference type="ChEBI" id="CHEBI:30616"/>
        <dbReference type="ChEBI" id="CHEBI:32544"/>
        <dbReference type="ChEBI" id="CHEBI:33019"/>
        <dbReference type="ChEBI" id="CHEBI:43474"/>
        <dbReference type="ChEBI" id="CHEBI:57502"/>
        <dbReference type="ChEBI" id="CHEBI:58017"/>
        <dbReference type="ChEBI" id="CHEBI:456216"/>
        <dbReference type="EC" id="6.3.4.21"/>
    </reaction>
</comment>
<feature type="domain" description="Nicotinate phosphoribosyltransferase N-terminal" evidence="11">
    <location>
        <begin position="14"/>
        <end position="144"/>
    </location>
</feature>
<evidence type="ECO:0000256" key="7">
    <source>
        <dbReference type="ARBA" id="ARBA00022679"/>
    </source>
</evidence>
<dbReference type="PANTHER" id="PTHR11098:SF1">
    <property type="entry name" value="NICOTINATE PHOSPHORIBOSYLTRANSFERASE"/>
    <property type="match status" value="1"/>
</dbReference>
<feature type="domain" description="Nicotinate/nicotinamide phosphoribosyltransferase" evidence="10">
    <location>
        <begin position="166"/>
        <end position="349"/>
    </location>
</feature>
<comment type="function">
    <text evidence="9">Catalyzes the first step in the biosynthesis of NAD from nicotinic acid, the ATP-dependent synthesis of beta-nicotinate D-ribonucleotide from nicotinate and 5-phospho-D-ribose 1-phosphate.</text>
</comment>
<dbReference type="Pfam" id="PF04095">
    <property type="entry name" value="NAPRTase"/>
    <property type="match status" value="1"/>
</dbReference>
<keyword evidence="6 9" id="KW-0662">Pyridine nucleotide biosynthesis</keyword>
<dbReference type="RefSeq" id="WP_338396608.1">
    <property type="nucleotide sequence ID" value="NZ_AP025292.1"/>
</dbReference>
<dbReference type="Proteomes" id="UP001354989">
    <property type="component" value="Chromosome"/>
</dbReference>
<evidence type="ECO:0000256" key="5">
    <source>
        <dbReference type="ARBA" id="ARBA00022598"/>
    </source>
</evidence>
<evidence type="ECO:0000256" key="4">
    <source>
        <dbReference type="ARBA" id="ARBA00022553"/>
    </source>
</evidence>
<proteinExistence type="inferred from homology"/>
<keyword evidence="5 9" id="KW-0436">Ligase</keyword>
<evidence type="ECO:0000256" key="1">
    <source>
        <dbReference type="ARBA" id="ARBA00004952"/>
    </source>
</evidence>
<keyword evidence="4" id="KW-0597">Phosphoprotein</keyword>
<dbReference type="InterPro" id="IPR006405">
    <property type="entry name" value="Nic_PRibTrfase_pncB"/>
</dbReference>
<keyword evidence="13" id="KW-0328">Glycosyltransferase</keyword>
<dbReference type="GO" id="GO:0016757">
    <property type="term" value="F:glycosyltransferase activity"/>
    <property type="evidence" value="ECO:0007669"/>
    <property type="project" value="UniProtKB-KW"/>
</dbReference>
<comment type="pathway">
    <text evidence="1 9">Cofactor biosynthesis; NAD(+) biosynthesis; nicotinate D-ribonucleotide from nicotinate: step 1/1.</text>
</comment>